<dbReference type="InterPro" id="IPR012337">
    <property type="entry name" value="RNaseH-like_sf"/>
</dbReference>
<feature type="region of interest" description="Disordered" evidence="6">
    <location>
        <begin position="354"/>
        <end position="373"/>
    </location>
</feature>
<organism evidence="9 10">
    <name type="scientific">Rotaria magnacalcarata</name>
    <dbReference type="NCBI Taxonomy" id="392030"/>
    <lineage>
        <taxon>Eukaryota</taxon>
        <taxon>Metazoa</taxon>
        <taxon>Spiralia</taxon>
        <taxon>Gnathifera</taxon>
        <taxon>Rotifera</taxon>
        <taxon>Eurotatoria</taxon>
        <taxon>Bdelloidea</taxon>
        <taxon>Philodinida</taxon>
        <taxon>Philodinidae</taxon>
        <taxon>Rotaria</taxon>
    </lineage>
</organism>
<feature type="domain" description="Hermes trasposase DNA-binding" evidence="8">
    <location>
        <begin position="129"/>
        <end position="184"/>
    </location>
</feature>
<dbReference type="Pfam" id="PF05699">
    <property type="entry name" value="Dimer_Tnp_hAT"/>
    <property type="match status" value="1"/>
</dbReference>
<dbReference type="GO" id="GO:0005634">
    <property type="term" value="C:nucleus"/>
    <property type="evidence" value="ECO:0007669"/>
    <property type="project" value="UniProtKB-SubCell"/>
</dbReference>
<proteinExistence type="predicted"/>
<name>A0A816H420_9BILA</name>
<dbReference type="SUPFAM" id="SSF140996">
    <property type="entry name" value="Hermes dimerisation domain"/>
    <property type="match status" value="1"/>
</dbReference>
<evidence type="ECO:0000256" key="2">
    <source>
        <dbReference type="ARBA" id="ARBA00022723"/>
    </source>
</evidence>
<feature type="compositionally biased region" description="Acidic residues" evidence="6">
    <location>
        <begin position="654"/>
        <end position="666"/>
    </location>
</feature>
<sequence>MTSNEHLFSSPPLTSAKIKILLSNEKQKYQVIEKESSTSTPAAGWWETFGYPAVKDENDKFCRIKGYISCVKCFHTFIYSSNSGTTRFKQHAWKCSNGTSSITIESSNSSSTQSTLAQHGFKTSSTLREKDSKNIKKLCVQWICHDLRPFCTLEDVGFCALAQELIQIGHKYGVIDVNEVLRSRFTASRAIYDLADSYRQYLKQMLVEPLKARAVTICPDFWTDCYKNISYLGLNITLVDSNYKTFSIDLFCRAFIGIKTSNEALQGHLTEFGIEDLTSVNIVPDRGSNFVTAFRDFQPLFCFGHRLNNILKIGFFGNIKKLQKQVSTLSTIPDINSEFSTTMLKGRQRNAIDINDAATSDDSSDDDEKYTTPTIPMKRKKRTNKIESTNVHLLERKISINEIPIEAHNIIIAINQCKKTVKYIKKSGLNKDIESAGGGTVHQSIVIRWISMIESLESILRSFKIIKKVLVAKQQQKLINYIDEKTLKQIILLLKPFKHVIKLIQTGHSPSLHMVLLSIQTLREVMSSYQSLLDYHSANSDEQSTDGSKELDEDLSEELEGINFFWNRVRCLLNEMFTLDIRHYVATVLHPKYRSLKLCSINERQECYAYIRQELKLINVECNKTDQQLANQPVQKKFKNDLFSRFESGDFIGVEENEEEPEDTDLDSPRGKKTDEHDRYLNLDIDKSKLESNPLSFSKEYQDEFPRLSRYARSIHSIPATSASVERQFSEAGLIIQE</sequence>
<evidence type="ECO:0000259" key="7">
    <source>
        <dbReference type="Pfam" id="PF05699"/>
    </source>
</evidence>
<dbReference type="Proteomes" id="UP000663834">
    <property type="component" value="Unassembled WGS sequence"/>
</dbReference>
<comment type="caution">
    <text evidence="9">The sequence shown here is derived from an EMBL/GenBank/DDBJ whole genome shotgun (WGS) entry which is preliminary data.</text>
</comment>
<evidence type="ECO:0000256" key="3">
    <source>
        <dbReference type="ARBA" id="ARBA00022771"/>
    </source>
</evidence>
<dbReference type="SUPFAM" id="SSF53098">
    <property type="entry name" value="Ribonuclease H-like"/>
    <property type="match status" value="1"/>
</dbReference>
<dbReference type="EMBL" id="CAJNOW010021013">
    <property type="protein sequence ID" value="CAF1682407.1"/>
    <property type="molecule type" value="Genomic_DNA"/>
</dbReference>
<evidence type="ECO:0000313" key="9">
    <source>
        <dbReference type="EMBL" id="CAF1682407.1"/>
    </source>
</evidence>
<evidence type="ECO:0000256" key="5">
    <source>
        <dbReference type="ARBA" id="ARBA00023242"/>
    </source>
</evidence>
<dbReference type="AlphaFoldDB" id="A0A816H420"/>
<keyword evidence="5" id="KW-0539">Nucleus</keyword>
<gene>
    <name evidence="9" type="ORF">KQP761_LOCUS37101</name>
</gene>
<keyword evidence="3" id="KW-0863">Zinc-finger</keyword>
<feature type="region of interest" description="Disordered" evidence="6">
    <location>
        <begin position="654"/>
        <end position="678"/>
    </location>
</feature>
<dbReference type="GO" id="GO:0008270">
    <property type="term" value="F:zinc ion binding"/>
    <property type="evidence" value="ECO:0007669"/>
    <property type="project" value="UniProtKB-KW"/>
</dbReference>
<evidence type="ECO:0000256" key="6">
    <source>
        <dbReference type="SAM" id="MobiDB-lite"/>
    </source>
</evidence>
<dbReference type="Gene3D" id="1.10.10.1070">
    <property type="entry name" value="Zinc finger, BED domain-containing"/>
    <property type="match status" value="1"/>
</dbReference>
<dbReference type="PANTHER" id="PTHR46481">
    <property type="entry name" value="ZINC FINGER BED DOMAIN-CONTAINING PROTEIN 4"/>
    <property type="match status" value="1"/>
</dbReference>
<evidence type="ECO:0000313" key="10">
    <source>
        <dbReference type="Proteomes" id="UP000663834"/>
    </source>
</evidence>
<feature type="compositionally biased region" description="Basic and acidic residues" evidence="6">
    <location>
        <begin position="667"/>
        <end position="678"/>
    </location>
</feature>
<feature type="domain" description="HAT C-terminal dimerisation" evidence="7">
    <location>
        <begin position="677"/>
        <end position="736"/>
    </location>
</feature>
<protein>
    <recommendedName>
        <fullName evidence="11">Transposase</fullName>
    </recommendedName>
</protein>
<evidence type="ECO:0000256" key="1">
    <source>
        <dbReference type="ARBA" id="ARBA00004123"/>
    </source>
</evidence>
<dbReference type="InterPro" id="IPR052035">
    <property type="entry name" value="ZnF_BED_domain_contain"/>
</dbReference>
<keyword evidence="4" id="KW-0862">Zinc</keyword>
<keyword evidence="2" id="KW-0479">Metal-binding</keyword>
<dbReference type="GO" id="GO:0046983">
    <property type="term" value="F:protein dimerization activity"/>
    <property type="evidence" value="ECO:0007669"/>
    <property type="project" value="InterPro"/>
</dbReference>
<evidence type="ECO:0000256" key="4">
    <source>
        <dbReference type="ARBA" id="ARBA00022833"/>
    </source>
</evidence>
<evidence type="ECO:0000259" key="8">
    <source>
        <dbReference type="Pfam" id="PF10683"/>
    </source>
</evidence>
<dbReference type="InterPro" id="IPR008906">
    <property type="entry name" value="HATC_C_dom"/>
</dbReference>
<reference evidence="9" key="1">
    <citation type="submission" date="2021-02" db="EMBL/GenBank/DDBJ databases">
        <authorList>
            <person name="Nowell W R."/>
        </authorList>
    </citation>
    <scope>NUCLEOTIDE SEQUENCE</scope>
</reference>
<dbReference type="Pfam" id="PF10683">
    <property type="entry name" value="DBD_Tnp_Hermes"/>
    <property type="match status" value="1"/>
</dbReference>
<comment type="subcellular location">
    <subcellularLocation>
        <location evidence="1">Nucleus</location>
    </subcellularLocation>
</comment>
<dbReference type="InterPro" id="IPR018473">
    <property type="entry name" value="Hermes_transposase_DNA-db"/>
</dbReference>
<dbReference type="OrthoDB" id="1607513at2759"/>
<dbReference type="PANTHER" id="PTHR46481:SF10">
    <property type="entry name" value="ZINC FINGER BED DOMAIN-CONTAINING PROTEIN 39"/>
    <property type="match status" value="1"/>
</dbReference>
<accession>A0A816H420</accession>
<evidence type="ECO:0008006" key="11">
    <source>
        <dbReference type="Google" id="ProtNLM"/>
    </source>
</evidence>